<feature type="transmembrane region" description="Helical" evidence="6">
    <location>
        <begin position="381"/>
        <end position="404"/>
    </location>
</feature>
<feature type="transmembrane region" description="Helical" evidence="6">
    <location>
        <begin position="158"/>
        <end position="177"/>
    </location>
</feature>
<accession>A0A2T8IMV4</accession>
<evidence type="ECO:0000256" key="5">
    <source>
        <dbReference type="ARBA" id="ARBA00023136"/>
    </source>
</evidence>
<feature type="transmembrane region" description="Helical" evidence="6">
    <location>
        <begin position="92"/>
        <end position="109"/>
    </location>
</feature>
<feature type="transmembrane region" description="Helical" evidence="6">
    <location>
        <begin position="410"/>
        <end position="431"/>
    </location>
</feature>
<reference evidence="8" key="1">
    <citation type="submission" date="2018-04" db="EMBL/GenBank/DDBJ databases">
        <title>WGS assembly of Panicum hallii.</title>
        <authorList>
            <person name="Lovell J."/>
            <person name="Jenkins J."/>
            <person name="Lowry D."/>
            <person name="Mamidi S."/>
            <person name="Sreedasyam A."/>
            <person name="Weng X."/>
            <person name="Barry K."/>
            <person name="Bonette J."/>
            <person name="Campitelli B."/>
            <person name="Daum C."/>
            <person name="Gordon S."/>
            <person name="Gould B."/>
            <person name="Lipzen A."/>
            <person name="Macqueen A."/>
            <person name="Palacio-Mejia J."/>
            <person name="Plott C."/>
            <person name="Shakirov E."/>
            <person name="Shu S."/>
            <person name="Yoshinaga Y."/>
            <person name="Zane M."/>
            <person name="Rokhsar D."/>
            <person name="Grimwood J."/>
            <person name="Schmutz J."/>
            <person name="Juenger T."/>
        </authorList>
    </citation>
    <scope>NUCLEOTIDE SEQUENCE [LARGE SCALE GENOMIC DNA]</scope>
    <source>
        <strain evidence="8">FIL2</strain>
    </source>
</reference>
<dbReference type="PANTHER" id="PTHR11206">
    <property type="entry name" value="MULTIDRUG RESISTANCE PROTEIN"/>
    <property type="match status" value="1"/>
</dbReference>
<dbReference type="InterPro" id="IPR045069">
    <property type="entry name" value="MATE_euk"/>
</dbReference>
<feature type="region of interest" description="Disordered" evidence="7">
    <location>
        <begin position="1"/>
        <end position="39"/>
    </location>
</feature>
<dbReference type="Proteomes" id="UP000243499">
    <property type="component" value="Chromosome 5"/>
</dbReference>
<evidence type="ECO:0000313" key="8">
    <source>
        <dbReference type="EMBL" id="PVH39012.1"/>
    </source>
</evidence>
<name>A0A2T8IMV4_9POAL</name>
<keyword evidence="5 6" id="KW-0472">Membrane</keyword>
<evidence type="ECO:0000256" key="1">
    <source>
        <dbReference type="ARBA" id="ARBA00004141"/>
    </source>
</evidence>
<dbReference type="CDD" id="cd13132">
    <property type="entry name" value="MATE_eukaryotic"/>
    <property type="match status" value="1"/>
</dbReference>
<feature type="transmembrane region" description="Helical" evidence="6">
    <location>
        <begin position="183"/>
        <end position="207"/>
    </location>
</feature>
<dbReference type="GO" id="GO:1990961">
    <property type="term" value="P:xenobiotic detoxification by transmembrane export across the plasma membrane"/>
    <property type="evidence" value="ECO:0007669"/>
    <property type="project" value="InterPro"/>
</dbReference>
<evidence type="ECO:0000256" key="7">
    <source>
        <dbReference type="SAM" id="MobiDB-lite"/>
    </source>
</evidence>
<gene>
    <name evidence="8" type="ORF">PAHAL_5G417700</name>
</gene>
<dbReference type="GO" id="GO:0042910">
    <property type="term" value="F:xenobiotic transmembrane transporter activity"/>
    <property type="evidence" value="ECO:0007669"/>
    <property type="project" value="InterPro"/>
</dbReference>
<feature type="transmembrane region" description="Helical" evidence="6">
    <location>
        <begin position="351"/>
        <end position="374"/>
    </location>
</feature>
<dbReference type="Pfam" id="PF01554">
    <property type="entry name" value="MatE"/>
    <property type="match status" value="2"/>
</dbReference>
<dbReference type="EMBL" id="CM008050">
    <property type="protein sequence ID" value="PVH39012.1"/>
    <property type="molecule type" value="Genomic_DNA"/>
</dbReference>
<dbReference type="NCBIfam" id="TIGR00797">
    <property type="entry name" value="matE"/>
    <property type="match status" value="1"/>
</dbReference>
<feature type="transmembrane region" description="Helical" evidence="6">
    <location>
        <begin position="307"/>
        <end position="331"/>
    </location>
</feature>
<protein>
    <recommendedName>
        <fullName evidence="6">Protein DETOXIFICATION</fullName>
    </recommendedName>
    <alternativeName>
        <fullName evidence="6">Multidrug and toxic compound extrusion protein</fullName>
    </alternativeName>
</protein>
<comment type="subcellular location">
    <subcellularLocation>
        <location evidence="1">Membrane</location>
        <topology evidence="1">Multi-pass membrane protein</topology>
    </subcellularLocation>
</comment>
<keyword evidence="3 6" id="KW-0812">Transmembrane</keyword>
<evidence type="ECO:0000256" key="6">
    <source>
        <dbReference type="RuleBase" id="RU004914"/>
    </source>
</evidence>
<feature type="compositionally biased region" description="Basic residues" evidence="7">
    <location>
        <begin position="18"/>
        <end position="39"/>
    </location>
</feature>
<dbReference type="AlphaFoldDB" id="A0A2T8IMV4"/>
<dbReference type="Gramene" id="PVH39012">
    <property type="protein sequence ID" value="PVH39012"/>
    <property type="gene ID" value="PAHAL_5G417700"/>
</dbReference>
<dbReference type="InterPro" id="IPR002528">
    <property type="entry name" value="MATE_fam"/>
</dbReference>
<dbReference type="GO" id="GO:0016020">
    <property type="term" value="C:membrane"/>
    <property type="evidence" value="ECO:0007669"/>
    <property type="project" value="UniProtKB-SubCell"/>
</dbReference>
<comment type="caution">
    <text evidence="6">Lacks conserved residue(s) required for the propagation of feature annotation.</text>
</comment>
<sequence>MEAGERGVEEAVGGRGPGHLHPHRHLQPQRHHAGLRRPPRRPRARLRLLRLHRPRRLQLRPHGMASALETLCGQAYGAKKYHMMGVYMQRSWIVLFVCAVLLTPMYFFAEDVLLLTGQPPELSAMAGKVSVWFIPLHFSLAFLFPLQRFLQCQMKNFVNTIAAAAALCIHLFVSWLFVSKLRFGLVGVALTLGFSWWAITVTLFAYVTCGGCPETWHGFTVEAFAGLGEFVGLSAASGVMLCLENWYYRILILLTGNLKNAAIAVDALSICMNINGWEMMIPLAFFAGTGVRVANELGAGNGKGAKFAAIVSSTTSMVIGLFFWVLIMGLHDKIALIFTTSAAVLDAVDKLSLLLAFTILLNSIQPVLSGVAVGSGWQSTVAYVNIGCYYIIGVPMGVLLGWLFNLGVLGIWAGMIGGTAVQMLILAAITIRCDWEKEAMIASTRMDRLSQVR</sequence>
<comment type="similarity">
    <text evidence="2 6">Belongs to the multi antimicrobial extrusion (MATE) (TC 2.A.66.1) family.</text>
</comment>
<evidence type="ECO:0000256" key="3">
    <source>
        <dbReference type="ARBA" id="ARBA00022692"/>
    </source>
</evidence>
<evidence type="ECO:0000256" key="2">
    <source>
        <dbReference type="ARBA" id="ARBA00010199"/>
    </source>
</evidence>
<evidence type="ECO:0000256" key="4">
    <source>
        <dbReference type="ARBA" id="ARBA00022989"/>
    </source>
</evidence>
<organism evidence="8">
    <name type="scientific">Panicum hallii</name>
    <dbReference type="NCBI Taxonomy" id="206008"/>
    <lineage>
        <taxon>Eukaryota</taxon>
        <taxon>Viridiplantae</taxon>
        <taxon>Streptophyta</taxon>
        <taxon>Embryophyta</taxon>
        <taxon>Tracheophyta</taxon>
        <taxon>Spermatophyta</taxon>
        <taxon>Magnoliopsida</taxon>
        <taxon>Liliopsida</taxon>
        <taxon>Poales</taxon>
        <taxon>Poaceae</taxon>
        <taxon>PACMAD clade</taxon>
        <taxon>Panicoideae</taxon>
        <taxon>Panicodae</taxon>
        <taxon>Paniceae</taxon>
        <taxon>Panicinae</taxon>
        <taxon>Panicum</taxon>
        <taxon>Panicum sect. Panicum</taxon>
    </lineage>
</organism>
<keyword evidence="4 6" id="KW-1133">Transmembrane helix</keyword>
<proteinExistence type="inferred from homology"/>
<feature type="transmembrane region" description="Helical" evidence="6">
    <location>
        <begin position="129"/>
        <end position="146"/>
    </location>
</feature>
<dbReference type="GO" id="GO:0015297">
    <property type="term" value="F:antiporter activity"/>
    <property type="evidence" value="ECO:0007669"/>
    <property type="project" value="InterPro"/>
</dbReference>